<evidence type="ECO:0000256" key="6">
    <source>
        <dbReference type="ARBA" id="ARBA00022840"/>
    </source>
</evidence>
<dbReference type="InterPro" id="IPR000719">
    <property type="entry name" value="Prot_kinase_dom"/>
</dbReference>
<name>A0ABN9A0K8_RANTA</name>
<evidence type="ECO:0000256" key="9">
    <source>
        <dbReference type="PROSITE-ProRule" id="PRU10141"/>
    </source>
</evidence>
<evidence type="ECO:0000313" key="13">
    <source>
        <dbReference type="EMBL" id="CAI9177479.1"/>
    </source>
</evidence>
<keyword evidence="3" id="KW-0808">Transferase</keyword>
<dbReference type="Pfam" id="PF00069">
    <property type="entry name" value="Pkinase"/>
    <property type="match status" value="1"/>
</dbReference>
<evidence type="ECO:0000256" key="5">
    <source>
        <dbReference type="ARBA" id="ARBA00022777"/>
    </source>
</evidence>
<dbReference type="InterPro" id="IPR008271">
    <property type="entry name" value="Ser/Thr_kinase_AS"/>
</dbReference>
<comment type="catalytic activity">
    <reaction evidence="8">
        <text>L-seryl-[protein] + ATP = O-phospho-L-seryl-[protein] + ADP + H(+)</text>
        <dbReference type="Rhea" id="RHEA:17989"/>
        <dbReference type="Rhea" id="RHEA-COMP:9863"/>
        <dbReference type="Rhea" id="RHEA-COMP:11604"/>
        <dbReference type="ChEBI" id="CHEBI:15378"/>
        <dbReference type="ChEBI" id="CHEBI:29999"/>
        <dbReference type="ChEBI" id="CHEBI:30616"/>
        <dbReference type="ChEBI" id="CHEBI:83421"/>
        <dbReference type="ChEBI" id="CHEBI:456216"/>
        <dbReference type="EC" id="2.7.11.1"/>
    </reaction>
</comment>
<dbReference type="PROSITE" id="PS00108">
    <property type="entry name" value="PROTEIN_KINASE_ST"/>
    <property type="match status" value="1"/>
</dbReference>
<feature type="domain" description="Protein kinase" evidence="12">
    <location>
        <begin position="18"/>
        <end position="269"/>
    </location>
</feature>
<sequence length="356" mass="40328">MQDLMARCSNKQTQIENYEIVHTIGEGWHATVLLAWHVVAGTEVALKVIKKRKLKFHYVLGFMCERRHTQLLNHENIVKVLNVIDTEDSTITVLEYMSRGDMQAYLDDQGRMMEQEAQQLFRQLLLALNHCHEWGIVHWDLKPSNLFLDVDHNVKTADFTLSYDYCPGEKLGTFCGTPVFTAPEIFLELMYLGLPVDVWSLGVILYIMVTGFEPFQGRDYQETKQSVLTGHYYVPDDLSKEIRTLTASMLTLDPTTRATLPHLRQHLWVKMDEKEPLQPLCEEDLEVTVQNTSGTRDIRGKSSTQDTKSTHDTCSKSGTHGKRSTSDTARAAPKTPAAPRTRAAPGTPVAPRTPKA</sequence>
<feature type="binding site" evidence="9">
    <location>
        <position position="51"/>
    </location>
    <ligand>
        <name>ATP</name>
        <dbReference type="ChEBI" id="CHEBI:30616"/>
    </ligand>
</feature>
<reference evidence="13" key="1">
    <citation type="submission" date="2023-04" db="EMBL/GenBank/DDBJ databases">
        <authorList>
            <consortium name="ELIXIR-Norway"/>
        </authorList>
    </citation>
    <scope>NUCLEOTIDE SEQUENCE [LARGE SCALE GENOMIC DNA]</scope>
</reference>
<evidence type="ECO:0000313" key="14">
    <source>
        <dbReference type="Proteomes" id="UP001176941"/>
    </source>
</evidence>
<proteinExistence type="inferred from homology"/>
<dbReference type="PANTHER" id="PTHR24346:SF56">
    <property type="entry name" value="SERINE_THREONINE-PROTEIN KINASE MARK2"/>
    <property type="match status" value="1"/>
</dbReference>
<evidence type="ECO:0000256" key="10">
    <source>
        <dbReference type="RuleBase" id="RU000304"/>
    </source>
</evidence>
<keyword evidence="2 10" id="KW-0723">Serine/threonine-protein kinase</keyword>
<gene>
    <name evidence="13" type="ORF">MRATA1EN1_LOCUS26441</name>
</gene>
<feature type="region of interest" description="Disordered" evidence="11">
    <location>
        <begin position="291"/>
        <end position="356"/>
    </location>
</feature>
<keyword evidence="14" id="KW-1185">Reference proteome</keyword>
<dbReference type="InterPro" id="IPR011009">
    <property type="entry name" value="Kinase-like_dom_sf"/>
</dbReference>
<comment type="similarity">
    <text evidence="10">Belongs to the protein kinase superfamily.</text>
</comment>
<evidence type="ECO:0000256" key="8">
    <source>
        <dbReference type="ARBA" id="ARBA00048679"/>
    </source>
</evidence>
<comment type="catalytic activity">
    <reaction evidence="7">
        <text>L-threonyl-[protein] + ATP = O-phospho-L-threonyl-[protein] + ADP + H(+)</text>
        <dbReference type="Rhea" id="RHEA:46608"/>
        <dbReference type="Rhea" id="RHEA-COMP:11060"/>
        <dbReference type="Rhea" id="RHEA-COMP:11605"/>
        <dbReference type="ChEBI" id="CHEBI:15378"/>
        <dbReference type="ChEBI" id="CHEBI:30013"/>
        <dbReference type="ChEBI" id="CHEBI:30616"/>
        <dbReference type="ChEBI" id="CHEBI:61977"/>
        <dbReference type="ChEBI" id="CHEBI:456216"/>
        <dbReference type="EC" id="2.7.11.1"/>
    </reaction>
</comment>
<evidence type="ECO:0000256" key="1">
    <source>
        <dbReference type="ARBA" id="ARBA00012513"/>
    </source>
</evidence>
<feature type="compositionally biased region" description="Polar residues" evidence="11">
    <location>
        <begin position="291"/>
        <end position="307"/>
    </location>
</feature>
<accession>A0ABN9A0K8</accession>
<protein>
    <recommendedName>
        <fullName evidence="1">non-specific serine/threonine protein kinase</fullName>
        <ecNumber evidence="1">2.7.11.1</ecNumber>
    </recommendedName>
</protein>
<dbReference type="PROSITE" id="PS50011">
    <property type="entry name" value="PROTEIN_KINASE_DOM"/>
    <property type="match status" value="1"/>
</dbReference>
<evidence type="ECO:0000256" key="4">
    <source>
        <dbReference type="ARBA" id="ARBA00022741"/>
    </source>
</evidence>
<dbReference type="EMBL" id="OX459943">
    <property type="protein sequence ID" value="CAI9177479.1"/>
    <property type="molecule type" value="Genomic_DNA"/>
</dbReference>
<keyword evidence="6 9" id="KW-0067">ATP-binding</keyword>
<evidence type="ECO:0000259" key="12">
    <source>
        <dbReference type="PROSITE" id="PS50011"/>
    </source>
</evidence>
<dbReference type="InterPro" id="IPR017441">
    <property type="entry name" value="Protein_kinase_ATP_BS"/>
</dbReference>
<evidence type="ECO:0000256" key="3">
    <source>
        <dbReference type="ARBA" id="ARBA00022679"/>
    </source>
</evidence>
<dbReference type="PROSITE" id="PS00107">
    <property type="entry name" value="PROTEIN_KINASE_ATP"/>
    <property type="match status" value="1"/>
</dbReference>
<dbReference type="EC" id="2.7.11.1" evidence="1"/>
<dbReference type="SUPFAM" id="SSF56112">
    <property type="entry name" value="Protein kinase-like (PK-like)"/>
    <property type="match status" value="1"/>
</dbReference>
<keyword evidence="4 9" id="KW-0547">Nucleotide-binding</keyword>
<organism evidence="13 14">
    <name type="scientific">Rangifer tarandus platyrhynchus</name>
    <name type="common">Svalbard reindeer</name>
    <dbReference type="NCBI Taxonomy" id="3082113"/>
    <lineage>
        <taxon>Eukaryota</taxon>
        <taxon>Metazoa</taxon>
        <taxon>Chordata</taxon>
        <taxon>Craniata</taxon>
        <taxon>Vertebrata</taxon>
        <taxon>Euteleostomi</taxon>
        <taxon>Mammalia</taxon>
        <taxon>Eutheria</taxon>
        <taxon>Laurasiatheria</taxon>
        <taxon>Artiodactyla</taxon>
        <taxon>Ruminantia</taxon>
        <taxon>Pecora</taxon>
        <taxon>Cervidae</taxon>
        <taxon>Odocoileinae</taxon>
        <taxon>Rangifer</taxon>
    </lineage>
</organism>
<dbReference type="PANTHER" id="PTHR24346">
    <property type="entry name" value="MAP/MICROTUBULE AFFINITY-REGULATING KINASE"/>
    <property type="match status" value="1"/>
</dbReference>
<evidence type="ECO:0000256" key="2">
    <source>
        <dbReference type="ARBA" id="ARBA00022527"/>
    </source>
</evidence>
<keyword evidence="5" id="KW-0418">Kinase</keyword>
<feature type="compositionally biased region" description="Low complexity" evidence="11">
    <location>
        <begin position="328"/>
        <end position="356"/>
    </location>
</feature>
<dbReference type="SMART" id="SM00220">
    <property type="entry name" value="S_TKc"/>
    <property type="match status" value="1"/>
</dbReference>
<evidence type="ECO:0000256" key="7">
    <source>
        <dbReference type="ARBA" id="ARBA00047899"/>
    </source>
</evidence>
<dbReference type="Proteomes" id="UP001176941">
    <property type="component" value="Chromosome 7"/>
</dbReference>
<dbReference type="Gene3D" id="1.10.510.10">
    <property type="entry name" value="Transferase(Phosphotransferase) domain 1"/>
    <property type="match status" value="1"/>
</dbReference>
<evidence type="ECO:0000256" key="11">
    <source>
        <dbReference type="SAM" id="MobiDB-lite"/>
    </source>
</evidence>